<organism evidence="5 6">
    <name type="scientific">Candidatus Methylobacter oryzae</name>
    <dbReference type="NCBI Taxonomy" id="2497749"/>
    <lineage>
        <taxon>Bacteria</taxon>
        <taxon>Pseudomonadati</taxon>
        <taxon>Pseudomonadota</taxon>
        <taxon>Gammaproteobacteria</taxon>
        <taxon>Methylococcales</taxon>
        <taxon>Methylococcaceae</taxon>
        <taxon>Methylobacter</taxon>
    </lineage>
</organism>
<evidence type="ECO:0000313" key="5">
    <source>
        <dbReference type="EMBL" id="TRX02617.1"/>
    </source>
</evidence>
<evidence type="ECO:0000256" key="2">
    <source>
        <dbReference type="ARBA" id="ARBA00023002"/>
    </source>
</evidence>
<evidence type="ECO:0000313" key="6">
    <source>
        <dbReference type="Proteomes" id="UP000733744"/>
    </source>
</evidence>
<evidence type="ECO:0000259" key="4">
    <source>
        <dbReference type="SMART" id="SM00822"/>
    </source>
</evidence>
<dbReference type="CDD" id="cd05233">
    <property type="entry name" value="SDR_c"/>
    <property type="match status" value="1"/>
</dbReference>
<accession>A0ABY3CFU6</accession>
<dbReference type="PANTHER" id="PTHR24321:SF8">
    <property type="entry name" value="ESTRADIOL 17-BETA-DEHYDROGENASE 8-RELATED"/>
    <property type="match status" value="1"/>
</dbReference>
<dbReference type="SMART" id="SM00822">
    <property type="entry name" value="PKS_KR"/>
    <property type="match status" value="1"/>
</dbReference>
<dbReference type="InterPro" id="IPR020904">
    <property type="entry name" value="Sc_DH/Rdtase_CS"/>
</dbReference>
<dbReference type="InterPro" id="IPR002347">
    <property type="entry name" value="SDR_fam"/>
</dbReference>
<dbReference type="Proteomes" id="UP000733744">
    <property type="component" value="Unassembled WGS sequence"/>
</dbReference>
<sequence>MNRFQGKHAVITGGATGMGYDIARRLGMEGASLSILDINEAALSDATQALRADGIAVNAYQVDVADPREVAETFSKLIADCSGTLDILINNAGIADFGTVETTEFDAWNKVMAVNLNGTYLCSKAALPAMKQRGGTIVNFGSIAGMVGIPNMAAYCTSKAAVIGLTKQMAVDYSKLGIRVNCICPGMIADTDMGREILGTDVSEQLMKLRLSKYPIGRFGKSEEIVAAVLFLASDEASFVCGSAFTVDGAMTAI</sequence>
<dbReference type="InterPro" id="IPR036291">
    <property type="entry name" value="NAD(P)-bd_dom_sf"/>
</dbReference>
<dbReference type="Pfam" id="PF13561">
    <property type="entry name" value="adh_short_C2"/>
    <property type="match status" value="1"/>
</dbReference>
<dbReference type="EMBL" id="RYFG02000010">
    <property type="protein sequence ID" value="TRX02617.1"/>
    <property type="molecule type" value="Genomic_DNA"/>
</dbReference>
<dbReference type="SUPFAM" id="SSF51735">
    <property type="entry name" value="NAD(P)-binding Rossmann-fold domains"/>
    <property type="match status" value="1"/>
</dbReference>
<comment type="caution">
    <text evidence="5">The sequence shown here is derived from an EMBL/GenBank/DDBJ whole genome shotgun (WGS) entry which is preliminary data.</text>
</comment>
<dbReference type="NCBIfam" id="NF005559">
    <property type="entry name" value="PRK07231.1"/>
    <property type="match status" value="1"/>
</dbReference>
<evidence type="ECO:0000256" key="3">
    <source>
        <dbReference type="ARBA" id="ARBA00023027"/>
    </source>
</evidence>
<dbReference type="PANTHER" id="PTHR24321">
    <property type="entry name" value="DEHYDROGENASES, SHORT CHAIN"/>
    <property type="match status" value="1"/>
</dbReference>
<name>A0ABY3CFU6_9GAMM</name>
<dbReference type="InterPro" id="IPR057326">
    <property type="entry name" value="KR_dom"/>
</dbReference>
<reference evidence="5 6" key="1">
    <citation type="journal article" date="2019" name="Antonie Van Leeuwenhoek">
        <title>Description of 'Ca. Methylobacter oryzae' KRF1, a novel species from the environmentally important Methylobacter clade 2.</title>
        <authorList>
            <person name="Khatri K."/>
            <person name="Mohite J.A."/>
            <person name="Pandit P.S."/>
            <person name="Bahulikar R."/>
            <person name="Rahalkar M.C."/>
        </authorList>
    </citation>
    <scope>NUCLEOTIDE SEQUENCE [LARGE SCALE GENOMIC DNA]</scope>
    <source>
        <strain evidence="5 6">KRF1</strain>
    </source>
</reference>
<dbReference type="PROSITE" id="PS00061">
    <property type="entry name" value="ADH_SHORT"/>
    <property type="match status" value="1"/>
</dbReference>
<dbReference type="PRINTS" id="PR00080">
    <property type="entry name" value="SDRFAMILY"/>
</dbReference>
<dbReference type="PRINTS" id="PR00081">
    <property type="entry name" value="GDHRDH"/>
</dbReference>
<protein>
    <submittedName>
        <fullName evidence="5">SDR family oxidoreductase</fullName>
    </submittedName>
</protein>
<feature type="domain" description="Ketoreductase" evidence="4">
    <location>
        <begin position="7"/>
        <end position="191"/>
    </location>
</feature>
<dbReference type="Gene3D" id="3.40.50.720">
    <property type="entry name" value="NAD(P)-binding Rossmann-like Domain"/>
    <property type="match status" value="1"/>
</dbReference>
<dbReference type="NCBIfam" id="NF009466">
    <property type="entry name" value="PRK12826.1-2"/>
    <property type="match status" value="1"/>
</dbReference>
<keyword evidence="2" id="KW-0560">Oxidoreductase</keyword>
<comment type="similarity">
    <text evidence="1">Belongs to the short-chain dehydrogenases/reductases (SDR) family.</text>
</comment>
<gene>
    <name evidence="5" type="ORF">EKO24_002275</name>
</gene>
<proteinExistence type="inferred from homology"/>
<keyword evidence="6" id="KW-1185">Reference proteome</keyword>
<keyword evidence="3" id="KW-0520">NAD</keyword>
<evidence type="ECO:0000256" key="1">
    <source>
        <dbReference type="ARBA" id="ARBA00006484"/>
    </source>
</evidence>